<feature type="transmembrane region" description="Helical" evidence="6">
    <location>
        <begin position="612"/>
        <end position="631"/>
    </location>
</feature>
<dbReference type="NCBIfam" id="TIGR00733">
    <property type="entry name" value="OPT family oligopeptide transporter"/>
    <property type="match status" value="1"/>
</dbReference>
<feature type="transmembrane region" description="Helical" evidence="6">
    <location>
        <begin position="534"/>
        <end position="556"/>
    </location>
</feature>
<dbReference type="Proteomes" id="UP000315525">
    <property type="component" value="Unassembled WGS sequence"/>
</dbReference>
<dbReference type="InterPro" id="IPR045035">
    <property type="entry name" value="YSL-like"/>
</dbReference>
<feature type="transmembrane region" description="Helical" evidence="6">
    <location>
        <begin position="464"/>
        <end position="484"/>
    </location>
</feature>
<feature type="transmembrane region" description="Helical" evidence="6">
    <location>
        <begin position="400"/>
        <end position="420"/>
    </location>
</feature>
<comment type="subcellular location">
    <subcellularLocation>
        <location evidence="1">Membrane</location>
        <topology evidence="1">Multi-pass membrane protein</topology>
    </subcellularLocation>
</comment>
<evidence type="ECO:0000256" key="3">
    <source>
        <dbReference type="ARBA" id="ARBA00022692"/>
    </source>
</evidence>
<dbReference type="EMBL" id="SOJN01000104">
    <property type="protein sequence ID" value="TET44911.1"/>
    <property type="molecule type" value="Genomic_DNA"/>
</dbReference>
<feature type="transmembrane region" description="Helical" evidence="6">
    <location>
        <begin position="376"/>
        <end position="394"/>
    </location>
</feature>
<dbReference type="InterPro" id="IPR004814">
    <property type="entry name" value="Oligopep_transpt"/>
</dbReference>
<evidence type="ECO:0000256" key="4">
    <source>
        <dbReference type="ARBA" id="ARBA00022989"/>
    </source>
</evidence>
<keyword evidence="5 6" id="KW-0472">Membrane</keyword>
<dbReference type="GO" id="GO:0035673">
    <property type="term" value="F:oligopeptide transmembrane transporter activity"/>
    <property type="evidence" value="ECO:0007669"/>
    <property type="project" value="InterPro"/>
</dbReference>
<evidence type="ECO:0000313" key="8">
    <source>
        <dbReference type="Proteomes" id="UP000315525"/>
    </source>
</evidence>
<comment type="caution">
    <text evidence="7">The sequence shown here is derived from an EMBL/GenBank/DDBJ whole genome shotgun (WGS) entry which is preliminary data.</text>
</comment>
<feature type="transmembrane region" description="Helical" evidence="6">
    <location>
        <begin position="496"/>
        <end position="514"/>
    </location>
</feature>
<dbReference type="PRINTS" id="PR00173">
    <property type="entry name" value="EDTRNSPORT"/>
</dbReference>
<feature type="transmembrane region" description="Helical" evidence="6">
    <location>
        <begin position="441"/>
        <end position="458"/>
    </location>
</feature>
<accession>A0A523URG2</accession>
<evidence type="ECO:0000256" key="1">
    <source>
        <dbReference type="ARBA" id="ARBA00004141"/>
    </source>
</evidence>
<evidence type="ECO:0000256" key="5">
    <source>
        <dbReference type="ARBA" id="ARBA00023136"/>
    </source>
</evidence>
<dbReference type="NCBIfam" id="TIGR00728">
    <property type="entry name" value="OPT_sfam"/>
    <property type="match status" value="2"/>
</dbReference>
<feature type="transmembrane region" description="Helical" evidence="6">
    <location>
        <begin position="265"/>
        <end position="282"/>
    </location>
</feature>
<dbReference type="AlphaFoldDB" id="A0A523URG2"/>
<name>A0A523URG2_UNCT6</name>
<dbReference type="PANTHER" id="PTHR31645">
    <property type="entry name" value="OLIGOPEPTIDE TRANSPORTER YGL114W-RELATED"/>
    <property type="match status" value="1"/>
</dbReference>
<feature type="transmembrane region" description="Helical" evidence="6">
    <location>
        <begin position="47"/>
        <end position="67"/>
    </location>
</feature>
<evidence type="ECO:0000313" key="7">
    <source>
        <dbReference type="EMBL" id="TET44911.1"/>
    </source>
</evidence>
<proteinExistence type="predicted"/>
<feature type="transmembrane region" description="Helical" evidence="6">
    <location>
        <begin position="88"/>
        <end position="105"/>
    </location>
</feature>
<sequence length="638" mass="66678">MPKENFKPYIPPETSLREVTVAAVILGAILAVVMCAANIYLGLKAGMTVSASIPAAVISMGILRGILRRGTILENNIVQTVASAGESLAAGIIFTVPALLIAGAWTDFKFWPTTLIAMLGGTLGILFMVPLRKSLIIEEKELIFPEGVACAHVLKAGDKRGSGILYVFGALFLGMALKFITSAVVLVKSTVEFAWRSGRGLLYVGADISAALVGVGYIVGINIASLVFIGGALAWLVAIPIFVAVSGIPEGSALDAVWNIWSTQVRYMGVGAMVVGGIWSIIKVSRSMVRGFGEAVHGFKKTDSSISVRTAKDLEPNKVAVGIALVSILIFMLYVYLTRSASIALISGIAMVIASFFFVAVSSYIVGLVGSSNNPVSGMTICTILFVSGLLLVLGMSGQAGMIAALGVAGIVCCAACTAGDVSQDLKTGHLLGATPKRQQVMELLGVFVSAFAIAPVLTVLHKAYGIGTGTPGSLAAPQASLFASIVKAMFTDRNLPWNMILIGGVIGIGLIALDEILRKAKSPFRAHVMPVAVGIYLPLALSLPILLGGMASGAVRRFLRAKGKDSVSRAVRRGLLFSSGLIAGEAITGILIAGIIYAGLDLPIKLFENDFASLLLLLAIVLVLVLVSAVERERHNR</sequence>
<reference evidence="7 8" key="1">
    <citation type="submission" date="2019-03" db="EMBL/GenBank/DDBJ databases">
        <title>Metabolic potential of uncultured bacteria and archaea associated with petroleum seepage in deep-sea sediments.</title>
        <authorList>
            <person name="Dong X."/>
            <person name="Hubert C."/>
        </authorList>
    </citation>
    <scope>NUCLEOTIDE SEQUENCE [LARGE SCALE GENOMIC DNA]</scope>
    <source>
        <strain evidence="7">E44_bin18</strain>
    </source>
</reference>
<feature type="transmembrane region" description="Helical" evidence="6">
    <location>
        <begin position="576"/>
        <end position="600"/>
    </location>
</feature>
<protein>
    <submittedName>
        <fullName evidence="7">Oligopeptide transporter, OPT family</fullName>
    </submittedName>
</protein>
<evidence type="ECO:0000256" key="6">
    <source>
        <dbReference type="SAM" id="Phobius"/>
    </source>
</evidence>
<dbReference type="Pfam" id="PF03169">
    <property type="entry name" value="OPT"/>
    <property type="match status" value="1"/>
</dbReference>
<dbReference type="GO" id="GO:0016020">
    <property type="term" value="C:membrane"/>
    <property type="evidence" value="ECO:0007669"/>
    <property type="project" value="UniProtKB-SubCell"/>
</dbReference>
<feature type="transmembrane region" description="Helical" evidence="6">
    <location>
        <begin position="21"/>
        <end position="41"/>
    </location>
</feature>
<feature type="transmembrane region" description="Helical" evidence="6">
    <location>
        <begin position="226"/>
        <end position="245"/>
    </location>
</feature>
<feature type="transmembrane region" description="Helical" evidence="6">
    <location>
        <begin position="319"/>
        <end position="337"/>
    </location>
</feature>
<feature type="transmembrane region" description="Helical" evidence="6">
    <location>
        <begin position="111"/>
        <end position="131"/>
    </location>
</feature>
<keyword evidence="3 6" id="KW-0812">Transmembrane</keyword>
<keyword evidence="4 6" id="KW-1133">Transmembrane helix</keyword>
<gene>
    <name evidence="7" type="ORF">E3J62_09065</name>
</gene>
<evidence type="ECO:0000256" key="2">
    <source>
        <dbReference type="ARBA" id="ARBA00022448"/>
    </source>
</evidence>
<feature type="transmembrane region" description="Helical" evidence="6">
    <location>
        <begin position="343"/>
        <end position="369"/>
    </location>
</feature>
<dbReference type="InterPro" id="IPR004813">
    <property type="entry name" value="OPT"/>
</dbReference>
<feature type="transmembrane region" description="Helical" evidence="6">
    <location>
        <begin position="164"/>
        <end position="188"/>
    </location>
</feature>
<dbReference type="PANTHER" id="PTHR31645:SF0">
    <property type="entry name" value="OLIGOPEPTIDE TRANSPORTER YGL114W-RELATED"/>
    <property type="match status" value="1"/>
</dbReference>
<feature type="transmembrane region" description="Helical" evidence="6">
    <location>
        <begin position="200"/>
        <end position="219"/>
    </location>
</feature>
<organism evidence="7 8">
    <name type="scientific">candidate division TA06 bacterium</name>
    <dbReference type="NCBI Taxonomy" id="2250710"/>
    <lineage>
        <taxon>Bacteria</taxon>
        <taxon>Bacteria division TA06</taxon>
    </lineage>
</organism>
<keyword evidence="2" id="KW-0813">Transport</keyword>